<comment type="caution">
    <text evidence="2">The sequence shown here is derived from an EMBL/GenBank/DDBJ whole genome shotgun (WGS) entry which is preliminary data.</text>
</comment>
<name>A0A699RQJ9_TANCI</name>
<evidence type="ECO:0000313" key="2">
    <source>
        <dbReference type="EMBL" id="GFC88840.1"/>
    </source>
</evidence>
<sequence length="74" mass="8240">MLYDNRETQSFDDVKSTLLSKQKYDDDDVEPKSGEGLVARGRSFDRGNNEKKPKKSVEVAIAKGNSDGDVYLAI</sequence>
<accession>A0A699RQJ9</accession>
<proteinExistence type="predicted"/>
<feature type="compositionally biased region" description="Basic and acidic residues" evidence="1">
    <location>
        <begin position="1"/>
        <end position="15"/>
    </location>
</feature>
<feature type="non-terminal residue" evidence="2">
    <location>
        <position position="74"/>
    </location>
</feature>
<reference evidence="2" key="1">
    <citation type="journal article" date="2019" name="Sci. Rep.">
        <title>Draft genome of Tanacetum cinerariifolium, the natural source of mosquito coil.</title>
        <authorList>
            <person name="Yamashiro T."/>
            <person name="Shiraishi A."/>
            <person name="Satake H."/>
            <person name="Nakayama K."/>
        </authorList>
    </citation>
    <scope>NUCLEOTIDE SEQUENCE</scope>
</reference>
<gene>
    <name evidence="2" type="ORF">Tci_860810</name>
</gene>
<evidence type="ECO:0000256" key="1">
    <source>
        <dbReference type="SAM" id="MobiDB-lite"/>
    </source>
</evidence>
<feature type="compositionally biased region" description="Basic and acidic residues" evidence="1">
    <location>
        <begin position="42"/>
        <end position="57"/>
    </location>
</feature>
<feature type="region of interest" description="Disordered" evidence="1">
    <location>
        <begin position="1"/>
        <end position="57"/>
    </location>
</feature>
<dbReference type="EMBL" id="BKCJ011117720">
    <property type="protein sequence ID" value="GFC88840.1"/>
    <property type="molecule type" value="Genomic_DNA"/>
</dbReference>
<organism evidence="2">
    <name type="scientific">Tanacetum cinerariifolium</name>
    <name type="common">Dalmatian daisy</name>
    <name type="synonym">Chrysanthemum cinerariifolium</name>
    <dbReference type="NCBI Taxonomy" id="118510"/>
    <lineage>
        <taxon>Eukaryota</taxon>
        <taxon>Viridiplantae</taxon>
        <taxon>Streptophyta</taxon>
        <taxon>Embryophyta</taxon>
        <taxon>Tracheophyta</taxon>
        <taxon>Spermatophyta</taxon>
        <taxon>Magnoliopsida</taxon>
        <taxon>eudicotyledons</taxon>
        <taxon>Gunneridae</taxon>
        <taxon>Pentapetalae</taxon>
        <taxon>asterids</taxon>
        <taxon>campanulids</taxon>
        <taxon>Asterales</taxon>
        <taxon>Asteraceae</taxon>
        <taxon>Asteroideae</taxon>
        <taxon>Anthemideae</taxon>
        <taxon>Anthemidinae</taxon>
        <taxon>Tanacetum</taxon>
    </lineage>
</organism>
<dbReference type="AlphaFoldDB" id="A0A699RQJ9"/>
<protein>
    <submittedName>
        <fullName evidence="2">Retrovirus-related Pol polyprotein from transposon TNT 1-94</fullName>
    </submittedName>
</protein>